<dbReference type="PANTHER" id="PTHR18895">
    <property type="entry name" value="HEMK METHYLTRANSFERASE"/>
    <property type="match status" value="1"/>
</dbReference>
<dbReference type="Proteomes" id="UP001500301">
    <property type="component" value="Unassembled WGS sequence"/>
</dbReference>
<feature type="domain" description="Methyltransferase small" evidence="6">
    <location>
        <begin position="116"/>
        <end position="191"/>
    </location>
</feature>
<evidence type="ECO:0000313" key="8">
    <source>
        <dbReference type="EMBL" id="GAA3522527.1"/>
    </source>
</evidence>
<feature type="binding site" evidence="5">
    <location>
        <position position="145"/>
    </location>
    <ligand>
        <name>S-adenosyl-L-methionine</name>
        <dbReference type="ChEBI" id="CHEBI:59789"/>
    </ligand>
</feature>
<gene>
    <name evidence="5 8" type="primary">prmC</name>
    <name evidence="8" type="ORF">GCM10022263_08290</name>
</gene>
<dbReference type="InterPro" id="IPR050320">
    <property type="entry name" value="N5-glutamine_MTase"/>
</dbReference>
<comment type="caution">
    <text evidence="8">The sequence shown here is derived from an EMBL/GenBank/DDBJ whole genome shotgun (WGS) entry which is preliminary data.</text>
</comment>
<dbReference type="HAMAP" id="MF_02126">
    <property type="entry name" value="RF_methyltr_PrmC"/>
    <property type="match status" value="1"/>
</dbReference>
<dbReference type="InterPro" id="IPR002052">
    <property type="entry name" value="DNA_methylase_N6_adenine_CS"/>
</dbReference>
<evidence type="ECO:0000259" key="6">
    <source>
        <dbReference type="Pfam" id="PF05175"/>
    </source>
</evidence>
<evidence type="ECO:0000313" key="9">
    <source>
        <dbReference type="Proteomes" id="UP001500301"/>
    </source>
</evidence>
<dbReference type="InterPro" id="IPR019874">
    <property type="entry name" value="RF_methyltr_PrmC"/>
</dbReference>
<comment type="caution">
    <text evidence="5">Lacks conserved residue(s) required for the propagation of feature annotation.</text>
</comment>
<evidence type="ECO:0000256" key="2">
    <source>
        <dbReference type="ARBA" id="ARBA00022679"/>
    </source>
</evidence>
<dbReference type="NCBIfam" id="TIGR00536">
    <property type="entry name" value="hemK_fam"/>
    <property type="match status" value="1"/>
</dbReference>
<keyword evidence="3 5" id="KW-0949">S-adenosyl-L-methionine</keyword>
<dbReference type="RefSeq" id="WP_218232650.1">
    <property type="nucleotide sequence ID" value="NZ_BAABBB010000004.1"/>
</dbReference>
<comment type="catalytic activity">
    <reaction evidence="4 5">
        <text>L-glutaminyl-[peptide chain release factor] + S-adenosyl-L-methionine = N(5)-methyl-L-glutaminyl-[peptide chain release factor] + S-adenosyl-L-homocysteine + H(+)</text>
        <dbReference type="Rhea" id="RHEA:42896"/>
        <dbReference type="Rhea" id="RHEA-COMP:10271"/>
        <dbReference type="Rhea" id="RHEA-COMP:10272"/>
        <dbReference type="ChEBI" id="CHEBI:15378"/>
        <dbReference type="ChEBI" id="CHEBI:30011"/>
        <dbReference type="ChEBI" id="CHEBI:57856"/>
        <dbReference type="ChEBI" id="CHEBI:59789"/>
        <dbReference type="ChEBI" id="CHEBI:61891"/>
        <dbReference type="EC" id="2.1.1.297"/>
    </reaction>
</comment>
<dbReference type="InterPro" id="IPR040758">
    <property type="entry name" value="PrmC_N"/>
</dbReference>
<feature type="binding site" evidence="5">
    <location>
        <begin position="187"/>
        <end position="190"/>
    </location>
    <ligand>
        <name>substrate</name>
    </ligand>
</feature>
<evidence type="ECO:0000256" key="1">
    <source>
        <dbReference type="ARBA" id="ARBA00022603"/>
    </source>
</evidence>
<comment type="function">
    <text evidence="5">Methylates the class 1 translation termination release factors RF1/PrfA and RF2/PrfB on the glutamine residue of the universally conserved GGQ motif.</text>
</comment>
<name>A0ABP6UUQ3_9ACTN</name>
<sequence length="294" mass="31373">METRDLLREAAGRLRAAGVASPEHDAGELLAHVLGTTRGQLFLAPGLGPDQQQRYDDLLARRAAREPLQHLLGAAWFRHVEVAVGPGVFVPRPETELLAGWAIDQAQAIVATGRTPVVVDLCTGSGVIAKSIADEVPQAEVFAVELDPPAHAWAERNLVGTGVELRLGDLATAFDDLAGSVDVVVSNPPYVPLEAWESVAVEARDHDPHLALFSGDDGLDAIRVIAARGLVLLKPGGVVGVEHADVQGESAPAVFSSGGRWEEVRDHRDLAGRPRFTTARRPHLEHHSVGGWRA</sequence>
<keyword evidence="9" id="KW-1185">Reference proteome</keyword>
<dbReference type="GO" id="GO:0032259">
    <property type="term" value="P:methylation"/>
    <property type="evidence" value="ECO:0007669"/>
    <property type="project" value="UniProtKB-KW"/>
</dbReference>
<comment type="similarity">
    <text evidence="5">Belongs to the protein N5-glutamine methyltransferase family. PrmC subfamily.</text>
</comment>
<dbReference type="EMBL" id="BAABBB010000004">
    <property type="protein sequence ID" value="GAA3522527.1"/>
    <property type="molecule type" value="Genomic_DNA"/>
</dbReference>
<protein>
    <recommendedName>
        <fullName evidence="5">Release factor glutamine methyltransferase</fullName>
        <shortName evidence="5">RF MTase</shortName>
        <ecNumber evidence="5">2.1.1.297</ecNumber>
    </recommendedName>
    <alternativeName>
        <fullName evidence="5">N5-glutamine methyltransferase PrmC</fullName>
    </alternativeName>
    <alternativeName>
        <fullName evidence="5">Protein-(glutamine-N5) MTase PrmC</fullName>
    </alternativeName>
    <alternativeName>
        <fullName evidence="5">Protein-glutamine N-methyltransferase PrmC</fullName>
    </alternativeName>
</protein>
<keyword evidence="2 5" id="KW-0808">Transferase</keyword>
<dbReference type="InterPro" id="IPR007848">
    <property type="entry name" value="Small_mtfrase_dom"/>
</dbReference>
<dbReference type="EC" id="2.1.1.297" evidence="5"/>
<evidence type="ECO:0000256" key="5">
    <source>
        <dbReference type="HAMAP-Rule" id="MF_02126"/>
    </source>
</evidence>
<feature type="binding site" evidence="5">
    <location>
        <position position="187"/>
    </location>
    <ligand>
        <name>S-adenosyl-L-methionine</name>
        <dbReference type="ChEBI" id="CHEBI:59789"/>
    </ligand>
</feature>
<dbReference type="InterPro" id="IPR004556">
    <property type="entry name" value="HemK-like"/>
</dbReference>
<dbReference type="PROSITE" id="PS00092">
    <property type="entry name" value="N6_MTASE"/>
    <property type="match status" value="1"/>
</dbReference>
<proteinExistence type="inferred from homology"/>
<dbReference type="GO" id="GO:0008168">
    <property type="term" value="F:methyltransferase activity"/>
    <property type="evidence" value="ECO:0007669"/>
    <property type="project" value="UniProtKB-KW"/>
</dbReference>
<reference evidence="9" key="1">
    <citation type="journal article" date="2019" name="Int. J. Syst. Evol. Microbiol.">
        <title>The Global Catalogue of Microorganisms (GCM) 10K type strain sequencing project: providing services to taxonomists for standard genome sequencing and annotation.</title>
        <authorList>
            <consortium name="The Broad Institute Genomics Platform"/>
            <consortium name="The Broad Institute Genome Sequencing Center for Infectious Disease"/>
            <person name="Wu L."/>
            <person name="Ma J."/>
        </authorList>
    </citation>
    <scope>NUCLEOTIDE SEQUENCE [LARGE SCALE GENOMIC DNA]</scope>
    <source>
        <strain evidence="9">JCM 17460</strain>
    </source>
</reference>
<evidence type="ECO:0000256" key="3">
    <source>
        <dbReference type="ARBA" id="ARBA00022691"/>
    </source>
</evidence>
<keyword evidence="1 5" id="KW-0489">Methyltransferase</keyword>
<dbReference type="Pfam" id="PF05175">
    <property type="entry name" value="MTS"/>
    <property type="match status" value="1"/>
</dbReference>
<dbReference type="PANTHER" id="PTHR18895:SF74">
    <property type="entry name" value="MTRF1L RELEASE FACTOR GLUTAMINE METHYLTRANSFERASE"/>
    <property type="match status" value="1"/>
</dbReference>
<accession>A0ABP6UUQ3</accession>
<dbReference type="Pfam" id="PF17827">
    <property type="entry name" value="PrmC_N"/>
    <property type="match status" value="1"/>
</dbReference>
<evidence type="ECO:0000256" key="4">
    <source>
        <dbReference type="ARBA" id="ARBA00048391"/>
    </source>
</evidence>
<dbReference type="NCBIfam" id="TIGR03534">
    <property type="entry name" value="RF_mod_PrmC"/>
    <property type="match status" value="1"/>
</dbReference>
<evidence type="ECO:0000259" key="7">
    <source>
        <dbReference type="Pfam" id="PF17827"/>
    </source>
</evidence>
<feature type="domain" description="Release factor glutamine methyltransferase N-terminal" evidence="7">
    <location>
        <begin position="5"/>
        <end position="73"/>
    </location>
</feature>
<organism evidence="8 9">
    <name type="scientific">Nocardioides daeguensis</name>
    <dbReference type="NCBI Taxonomy" id="908359"/>
    <lineage>
        <taxon>Bacteria</taxon>
        <taxon>Bacillati</taxon>
        <taxon>Actinomycetota</taxon>
        <taxon>Actinomycetes</taxon>
        <taxon>Propionibacteriales</taxon>
        <taxon>Nocardioidaceae</taxon>
        <taxon>Nocardioides</taxon>
    </lineage>
</organism>
<dbReference type="CDD" id="cd02440">
    <property type="entry name" value="AdoMet_MTases"/>
    <property type="match status" value="1"/>
</dbReference>